<evidence type="ECO:0000313" key="12">
    <source>
        <dbReference type="EMBL" id="SOX55644.1"/>
    </source>
</evidence>
<dbReference type="GO" id="GO:0006633">
    <property type="term" value="P:fatty acid biosynthetic process"/>
    <property type="evidence" value="ECO:0007669"/>
    <property type="project" value="UniProtKB-KW"/>
</dbReference>
<evidence type="ECO:0000256" key="3">
    <source>
        <dbReference type="ARBA" id="ARBA00011738"/>
    </source>
</evidence>
<feature type="binding site" evidence="11">
    <location>
        <position position="110"/>
    </location>
    <ligand>
        <name>Fe cation</name>
        <dbReference type="ChEBI" id="CHEBI:24875"/>
        <label>1</label>
    </ligand>
</feature>
<dbReference type="OrthoDB" id="9772881at2"/>
<name>A0A2K4YFU9_9MYCO</name>
<evidence type="ECO:0000256" key="5">
    <source>
        <dbReference type="ARBA" id="ARBA00022723"/>
    </source>
</evidence>
<dbReference type="PIRSF" id="PIRSF000346">
    <property type="entry name" value="Dlt9_acylACP_des"/>
    <property type="match status" value="1"/>
</dbReference>
<dbReference type="Gene3D" id="1.10.620.20">
    <property type="entry name" value="Ribonucleotide Reductase, subunit A"/>
    <property type="match status" value="1"/>
</dbReference>
<evidence type="ECO:0000256" key="4">
    <source>
        <dbReference type="ARBA" id="ARBA00022516"/>
    </source>
</evidence>
<proteinExistence type="inferred from homology"/>
<keyword evidence="4" id="KW-0444">Lipid biosynthesis</keyword>
<dbReference type="RefSeq" id="WP_096291330.1">
    <property type="nucleotide sequence ID" value="NZ_FXEG02000005.1"/>
</dbReference>
<evidence type="ECO:0000256" key="10">
    <source>
        <dbReference type="ARBA" id="ARBA00023160"/>
    </source>
</evidence>
<feature type="binding site" evidence="11">
    <location>
        <position position="107"/>
    </location>
    <ligand>
        <name>Fe cation</name>
        <dbReference type="ChEBI" id="CHEBI:24875"/>
        <label>1</label>
    </ligand>
</feature>
<dbReference type="InterPro" id="IPR005067">
    <property type="entry name" value="Fatty_acid_desaturase-2"/>
</dbReference>
<evidence type="ECO:0000256" key="1">
    <source>
        <dbReference type="ARBA" id="ARBA00001954"/>
    </source>
</evidence>
<dbReference type="GO" id="GO:0005829">
    <property type="term" value="C:cytosol"/>
    <property type="evidence" value="ECO:0007669"/>
    <property type="project" value="TreeGrafter"/>
</dbReference>
<gene>
    <name evidence="12" type="ORF">MAAFP003_4336</name>
</gene>
<evidence type="ECO:0000256" key="6">
    <source>
        <dbReference type="ARBA" id="ARBA00022832"/>
    </source>
</evidence>
<comment type="subunit">
    <text evidence="3">Homodimer.</text>
</comment>
<evidence type="ECO:0000313" key="13">
    <source>
        <dbReference type="Proteomes" id="UP000236318"/>
    </source>
</evidence>
<dbReference type="EMBL" id="FXEG02000005">
    <property type="protein sequence ID" value="SOX55644.1"/>
    <property type="molecule type" value="Genomic_DNA"/>
</dbReference>
<dbReference type="AlphaFoldDB" id="A0A2K4YFU9"/>
<evidence type="ECO:0000256" key="11">
    <source>
        <dbReference type="PIRSR" id="PIRSR000346-1"/>
    </source>
</evidence>
<comment type="similarity">
    <text evidence="2">Belongs to the fatty acid desaturase type 2 family.</text>
</comment>
<feature type="binding site" evidence="11">
    <location>
        <position position="107"/>
    </location>
    <ligand>
        <name>Fe cation</name>
        <dbReference type="ChEBI" id="CHEBI:24875"/>
        <label>2</label>
    </ligand>
</feature>
<evidence type="ECO:0000256" key="8">
    <source>
        <dbReference type="ARBA" id="ARBA00023004"/>
    </source>
</evidence>
<comment type="caution">
    <text evidence="12">The sequence shown here is derived from an EMBL/GenBank/DDBJ whole genome shotgun (WGS) entry which is preliminary data.</text>
</comment>
<keyword evidence="9" id="KW-0443">Lipid metabolism</keyword>
<feature type="binding site" evidence="11">
    <location>
        <position position="192"/>
    </location>
    <ligand>
        <name>Fe cation</name>
        <dbReference type="ChEBI" id="CHEBI:24875"/>
        <label>2</label>
    </ligand>
</feature>
<dbReference type="Proteomes" id="UP000236318">
    <property type="component" value="Unassembled WGS sequence"/>
</dbReference>
<keyword evidence="5 11" id="KW-0479">Metal-binding</keyword>
<keyword evidence="13" id="KW-1185">Reference proteome</keyword>
<feature type="binding site" evidence="11">
    <location>
        <position position="189"/>
    </location>
    <ligand>
        <name>Fe cation</name>
        <dbReference type="ChEBI" id="CHEBI:24875"/>
        <label>2</label>
    </ligand>
</feature>
<accession>A0A2K4YFU9</accession>
<reference evidence="12" key="1">
    <citation type="submission" date="2018-01" db="EMBL/GenBank/DDBJ databases">
        <authorList>
            <consortium name="Urmite Genomes"/>
        </authorList>
    </citation>
    <scope>NUCLEOTIDE SEQUENCE [LARGE SCALE GENOMIC DNA]</scope>
    <source>
        <strain evidence="12">AFP003</strain>
    </source>
</reference>
<dbReference type="GO" id="GO:0045300">
    <property type="term" value="F:stearoyl-[ACP] desaturase activity"/>
    <property type="evidence" value="ECO:0007669"/>
    <property type="project" value="InterPro"/>
</dbReference>
<dbReference type="Pfam" id="PF03405">
    <property type="entry name" value="FA_desaturase_2"/>
    <property type="match status" value="1"/>
</dbReference>
<feature type="binding site" evidence="11">
    <location>
        <position position="189"/>
    </location>
    <ligand>
        <name>Fe cation</name>
        <dbReference type="ChEBI" id="CHEBI:24875"/>
        <label>1</label>
    </ligand>
</feature>
<sequence>MAQKPVANALTQELEPVVEAEMDRHLSTDDIWFAHDYVPFDRGENFAFLGGRDWDPSSMTLPREFTDACEILLLLKDDLAAHHRELVEHFILEDWWGRWLGRWTAEEHLHAIALREYLVVTREVDPTANEEARVEYLMQGYRADHYTQVETLVYMALTERTHAVYCRNLAAKLEEPILAGLVDRIYRDEVRHELFFSNLVAHCLRYTRDETIDAIAKRAAELQVVGADIRAYQDKVRNVEAAGIFGPADLRQAIADRITDWGVADEPRLRQFVAG</sequence>
<protein>
    <submittedName>
        <fullName evidence="12">Acyl-ACP desaturase</fullName>
    </submittedName>
</protein>
<dbReference type="PANTHER" id="PTHR31155">
    <property type="entry name" value="ACYL- ACYL-CARRIER-PROTEIN DESATURASE-RELATED"/>
    <property type="match status" value="1"/>
</dbReference>
<evidence type="ECO:0000256" key="7">
    <source>
        <dbReference type="ARBA" id="ARBA00023002"/>
    </source>
</evidence>
<keyword evidence="7" id="KW-0560">Oxidoreductase</keyword>
<dbReference type="SUPFAM" id="SSF47240">
    <property type="entry name" value="Ferritin-like"/>
    <property type="match status" value="1"/>
</dbReference>
<dbReference type="GO" id="GO:0046872">
    <property type="term" value="F:metal ion binding"/>
    <property type="evidence" value="ECO:0007669"/>
    <property type="project" value="UniProtKB-KW"/>
</dbReference>
<feature type="binding site" evidence="11">
    <location>
        <position position="159"/>
    </location>
    <ligand>
        <name>Fe cation</name>
        <dbReference type="ChEBI" id="CHEBI:24875"/>
        <label>2</label>
    </ligand>
</feature>
<dbReference type="InterPro" id="IPR009078">
    <property type="entry name" value="Ferritin-like_SF"/>
</dbReference>
<evidence type="ECO:0000256" key="9">
    <source>
        <dbReference type="ARBA" id="ARBA00023098"/>
    </source>
</evidence>
<dbReference type="InterPro" id="IPR012348">
    <property type="entry name" value="RNR-like"/>
</dbReference>
<dbReference type="PANTHER" id="PTHR31155:SF9">
    <property type="entry name" value="STEAROYL-[ACYL-CARRIER-PROTEIN] 9-DESATURASE 7, CHLOROPLASTIC"/>
    <property type="match status" value="1"/>
</dbReference>
<keyword evidence="10" id="KW-0275">Fatty acid biosynthesis</keyword>
<keyword evidence="8 11" id="KW-0408">Iron</keyword>
<organism evidence="12 13">
    <name type="scientific">Mycobacterium ahvazicum</name>
    <dbReference type="NCBI Taxonomy" id="1964395"/>
    <lineage>
        <taxon>Bacteria</taxon>
        <taxon>Bacillati</taxon>
        <taxon>Actinomycetota</taxon>
        <taxon>Actinomycetes</taxon>
        <taxon>Mycobacteriales</taxon>
        <taxon>Mycobacteriaceae</taxon>
        <taxon>Mycobacterium</taxon>
        <taxon>Mycobacterium simiae complex</taxon>
    </lineage>
</organism>
<keyword evidence="6" id="KW-0276">Fatty acid metabolism</keyword>
<evidence type="ECO:0000256" key="2">
    <source>
        <dbReference type="ARBA" id="ARBA00008749"/>
    </source>
</evidence>
<comment type="cofactor">
    <cofactor evidence="11">
        <name>Fe cation</name>
        <dbReference type="ChEBI" id="CHEBI:24875"/>
    </cofactor>
    <text evidence="11">Binds 2 iron ions per subunit.</text>
</comment>
<comment type="cofactor">
    <cofactor evidence="1">
        <name>Fe(2+)</name>
        <dbReference type="ChEBI" id="CHEBI:29033"/>
    </cofactor>
</comment>